<dbReference type="OMA" id="ACVLEHE"/>
<gene>
    <name evidence="7" type="ORF">SELMODRAFT_267231</name>
</gene>
<dbReference type="HOGENOM" id="CLU_003742_0_0_1"/>
<dbReference type="GO" id="GO:0015031">
    <property type="term" value="P:protein transport"/>
    <property type="evidence" value="ECO:0007669"/>
    <property type="project" value="UniProtKB-KW"/>
</dbReference>
<evidence type="ECO:0000256" key="4">
    <source>
        <dbReference type="RuleBase" id="RU365069"/>
    </source>
</evidence>
<dbReference type="GO" id="GO:0000145">
    <property type="term" value="C:exocyst"/>
    <property type="evidence" value="ECO:0000318"/>
    <property type="project" value="GO_Central"/>
</dbReference>
<name>D8RD25_SELML</name>
<dbReference type="GO" id="GO:0006893">
    <property type="term" value="P:Golgi to plasma membrane transport"/>
    <property type="evidence" value="ECO:0000318"/>
    <property type="project" value="GO_Central"/>
</dbReference>
<evidence type="ECO:0000256" key="3">
    <source>
        <dbReference type="ARBA" id="ARBA00022483"/>
    </source>
</evidence>
<evidence type="ECO:0000313" key="8">
    <source>
        <dbReference type="Proteomes" id="UP000001514"/>
    </source>
</evidence>
<evidence type="ECO:0000256" key="2">
    <source>
        <dbReference type="ARBA" id="ARBA00022448"/>
    </source>
</evidence>
<evidence type="ECO:0000313" key="7">
    <source>
        <dbReference type="EMBL" id="EFJ30241.1"/>
    </source>
</evidence>
<dbReference type="Gramene" id="EFJ30241">
    <property type="protein sequence ID" value="EFJ30241"/>
    <property type="gene ID" value="SELMODRAFT_267231"/>
</dbReference>
<dbReference type="Pfam" id="PF15469">
    <property type="entry name" value="Sec5"/>
    <property type="match status" value="1"/>
</dbReference>
<evidence type="ECO:0000259" key="6">
    <source>
        <dbReference type="Pfam" id="PF15469"/>
    </source>
</evidence>
<organism evidence="8">
    <name type="scientific">Selaginella moellendorffii</name>
    <name type="common">Spikemoss</name>
    <dbReference type="NCBI Taxonomy" id="88036"/>
    <lineage>
        <taxon>Eukaryota</taxon>
        <taxon>Viridiplantae</taxon>
        <taxon>Streptophyta</taxon>
        <taxon>Embryophyta</taxon>
        <taxon>Tracheophyta</taxon>
        <taxon>Lycopodiopsida</taxon>
        <taxon>Selaginellales</taxon>
        <taxon>Selaginellaceae</taxon>
        <taxon>Selaginella</taxon>
    </lineage>
</organism>
<sequence length="796" mass="90031">MMSSSEEEDDQDEEELLQRALEEQAQRDVRYTRPPPPSRKPPAAPPPAQRQQLNNPAPHPMEDDESEVELLSISSDDDDDDAPRAAAATAKPVDASRDADLGIEDFSDEEVEEEEPKSWSKVNEEELHRRVRAMREARAAPGLRRSTLARRATMAGGEVYPREDLIDPLGLGTIDLKSLTLISDSASPGAKAPVQDAPARDPTSRGFLGKDRNIVFFLNLSSDLEHGDAALKMDLQNRKQQLKLLVKENFECFVSCKNTIDDIHSKLQQIESDAEGAGTAHLTHAIQDLDEVAKRAFGPLLERQAQAERIRSVQGMLQRFRTLFNLPSAIRGHISKCEYDMAVREYKKTKSLVLPSHGRILKRVFEEVEKVVQELKDMLSRCMEDPHAEFSQLENAIRLLLELDPDSDPVWQYLSMQERRIRSILEACVLEHEVQMDNLHGRLQQKVESDARWKQLQSESPKSTEVDISLFIVDQEDDATEAEIRDFINDESDALFGRLIRRLSAVIIQYVPDFWRLALSIFKGKFAKVSRPSTQKAEPKDRDHENYPFEEKPKVVVQYTSHSLDEVVAMVQGIVGSYESKVHTAFTTLAEATEMRWYMREALWELSKACAALSGKDCSPVGAVQTLTTLKMELVHQFIFKFCSLMRQKASDLVEEEDWIPVPAVERNESSYAISSLPLKLRDILNSTIEHMKEVLDKVKLEPTPPNNLATQLGQMQASLQTAFYECFLDVLELLDKKIVNMAADTLSANNKFVGLQVGVEVNNPHQKLLMVLSNIGFIKSILLPELSSKHKDVWT</sequence>
<feature type="domain" description="Exocyst complex component EXOC2/Sec5 N-terminal" evidence="6">
    <location>
        <begin position="222"/>
        <end position="792"/>
    </location>
</feature>
<comment type="subunit">
    <text evidence="4">Component of the exocyst complex.</text>
</comment>
<dbReference type="InterPro" id="IPR016159">
    <property type="entry name" value="Cullin_repeat-like_dom_sf"/>
</dbReference>
<feature type="compositionally biased region" description="Basic and acidic residues" evidence="5">
    <location>
        <begin position="16"/>
        <end position="31"/>
    </location>
</feature>
<dbReference type="InterPro" id="IPR039481">
    <property type="entry name" value="EXOC2/Sec5_N_dom"/>
</dbReference>
<comment type="function">
    <text evidence="4">Component of the exocyst complex involved in the docking of exocytic vesicles with fusion sites on the plasma membrane.</text>
</comment>
<dbReference type="FunCoup" id="D8RD25">
    <property type="interactions" value="5302"/>
</dbReference>
<dbReference type="InterPro" id="IPR029175">
    <property type="entry name" value="EXOC2/Sec5"/>
</dbReference>
<feature type="compositionally biased region" description="Pro residues" evidence="5">
    <location>
        <begin position="33"/>
        <end position="48"/>
    </location>
</feature>
<feature type="non-terminal residue" evidence="7">
    <location>
        <position position="796"/>
    </location>
</feature>
<keyword evidence="8" id="KW-1185">Reference proteome</keyword>
<evidence type="ECO:0000256" key="5">
    <source>
        <dbReference type="SAM" id="MobiDB-lite"/>
    </source>
</evidence>
<feature type="compositionally biased region" description="Acidic residues" evidence="5">
    <location>
        <begin position="101"/>
        <end position="115"/>
    </location>
</feature>
<dbReference type="InParanoid" id="D8RD25"/>
<dbReference type="PANTHER" id="PTHR13043">
    <property type="entry name" value="EXOCYST COMPLEX COMPONENT SEC5"/>
    <property type="match status" value="1"/>
</dbReference>
<dbReference type="EMBL" id="GL377576">
    <property type="protein sequence ID" value="EFJ30241.1"/>
    <property type="molecule type" value="Genomic_DNA"/>
</dbReference>
<dbReference type="GO" id="GO:0006887">
    <property type="term" value="P:exocytosis"/>
    <property type="evidence" value="ECO:0000318"/>
    <property type="project" value="GO_Central"/>
</dbReference>
<dbReference type="PANTHER" id="PTHR13043:SF1">
    <property type="entry name" value="EXOCYST COMPLEX COMPONENT 2"/>
    <property type="match status" value="1"/>
</dbReference>
<evidence type="ECO:0000256" key="1">
    <source>
        <dbReference type="ARBA" id="ARBA00010578"/>
    </source>
</evidence>
<feature type="region of interest" description="Disordered" evidence="5">
    <location>
        <begin position="1"/>
        <end position="122"/>
    </location>
</feature>
<feature type="region of interest" description="Disordered" evidence="5">
    <location>
        <begin position="185"/>
        <end position="204"/>
    </location>
</feature>
<protein>
    <recommendedName>
        <fullName evidence="4">Exocyst complex component SEC5</fullName>
    </recommendedName>
</protein>
<feature type="compositionally biased region" description="Acidic residues" evidence="5">
    <location>
        <begin position="1"/>
        <end position="15"/>
    </location>
</feature>
<dbReference type="STRING" id="88036.D8RD25"/>
<keyword evidence="2 4" id="KW-0813">Transport</keyword>
<dbReference type="AlphaFoldDB" id="D8RD25"/>
<dbReference type="KEGG" id="smo:SELMODRAFT_267231"/>
<accession>D8RD25</accession>
<feature type="compositionally biased region" description="Low complexity" evidence="5">
    <location>
        <begin position="84"/>
        <end position="93"/>
    </location>
</feature>
<reference evidence="7 8" key="1">
    <citation type="journal article" date="2011" name="Science">
        <title>The Selaginella genome identifies genetic changes associated with the evolution of vascular plants.</title>
        <authorList>
            <person name="Banks J.A."/>
            <person name="Nishiyama T."/>
            <person name="Hasebe M."/>
            <person name="Bowman J.L."/>
            <person name="Gribskov M."/>
            <person name="dePamphilis C."/>
            <person name="Albert V.A."/>
            <person name="Aono N."/>
            <person name="Aoyama T."/>
            <person name="Ambrose B.A."/>
            <person name="Ashton N.W."/>
            <person name="Axtell M.J."/>
            <person name="Barker E."/>
            <person name="Barker M.S."/>
            <person name="Bennetzen J.L."/>
            <person name="Bonawitz N.D."/>
            <person name="Chapple C."/>
            <person name="Cheng C."/>
            <person name="Correa L.G."/>
            <person name="Dacre M."/>
            <person name="DeBarry J."/>
            <person name="Dreyer I."/>
            <person name="Elias M."/>
            <person name="Engstrom E.M."/>
            <person name="Estelle M."/>
            <person name="Feng L."/>
            <person name="Finet C."/>
            <person name="Floyd S.K."/>
            <person name="Frommer W.B."/>
            <person name="Fujita T."/>
            <person name="Gramzow L."/>
            <person name="Gutensohn M."/>
            <person name="Harholt J."/>
            <person name="Hattori M."/>
            <person name="Heyl A."/>
            <person name="Hirai T."/>
            <person name="Hiwatashi Y."/>
            <person name="Ishikawa M."/>
            <person name="Iwata M."/>
            <person name="Karol K.G."/>
            <person name="Koehler B."/>
            <person name="Kolukisaoglu U."/>
            <person name="Kubo M."/>
            <person name="Kurata T."/>
            <person name="Lalonde S."/>
            <person name="Li K."/>
            <person name="Li Y."/>
            <person name="Litt A."/>
            <person name="Lyons E."/>
            <person name="Manning G."/>
            <person name="Maruyama T."/>
            <person name="Michael T.P."/>
            <person name="Mikami K."/>
            <person name="Miyazaki S."/>
            <person name="Morinaga S."/>
            <person name="Murata T."/>
            <person name="Mueller-Roeber B."/>
            <person name="Nelson D.R."/>
            <person name="Obara M."/>
            <person name="Oguri Y."/>
            <person name="Olmstead R.G."/>
            <person name="Onodera N."/>
            <person name="Petersen B.L."/>
            <person name="Pils B."/>
            <person name="Prigge M."/>
            <person name="Rensing S.A."/>
            <person name="Riano-Pachon D.M."/>
            <person name="Roberts A.W."/>
            <person name="Sato Y."/>
            <person name="Scheller H.V."/>
            <person name="Schulz B."/>
            <person name="Schulz C."/>
            <person name="Shakirov E.V."/>
            <person name="Shibagaki N."/>
            <person name="Shinohara N."/>
            <person name="Shippen D.E."/>
            <person name="Soerensen I."/>
            <person name="Sotooka R."/>
            <person name="Sugimoto N."/>
            <person name="Sugita M."/>
            <person name="Sumikawa N."/>
            <person name="Tanurdzic M."/>
            <person name="Theissen G."/>
            <person name="Ulvskov P."/>
            <person name="Wakazuki S."/>
            <person name="Weng J.K."/>
            <person name="Willats W.W."/>
            <person name="Wipf D."/>
            <person name="Wolf P.G."/>
            <person name="Yang L."/>
            <person name="Zimmer A.D."/>
            <person name="Zhu Q."/>
            <person name="Mitros T."/>
            <person name="Hellsten U."/>
            <person name="Loque D."/>
            <person name="Otillar R."/>
            <person name="Salamov A."/>
            <person name="Schmutz J."/>
            <person name="Shapiro H."/>
            <person name="Lindquist E."/>
            <person name="Lucas S."/>
            <person name="Rokhsar D."/>
            <person name="Grigoriev I.V."/>
        </authorList>
    </citation>
    <scope>NUCLEOTIDE SEQUENCE [LARGE SCALE GENOMIC DNA]</scope>
</reference>
<proteinExistence type="inferred from homology"/>
<dbReference type="eggNOG" id="KOG2347">
    <property type="taxonomic scope" value="Eukaryota"/>
</dbReference>
<dbReference type="SUPFAM" id="SSF74788">
    <property type="entry name" value="Cullin repeat-like"/>
    <property type="match status" value="1"/>
</dbReference>
<keyword evidence="3 4" id="KW-0268">Exocytosis</keyword>
<comment type="similarity">
    <text evidence="1 4">Belongs to the SEC5 family.</text>
</comment>
<keyword evidence="4" id="KW-0653">Protein transport</keyword>
<dbReference type="Proteomes" id="UP000001514">
    <property type="component" value="Unassembled WGS sequence"/>
</dbReference>